<keyword evidence="4" id="KW-1185">Reference proteome</keyword>
<evidence type="ECO:0000256" key="2">
    <source>
        <dbReference type="SAM" id="Phobius"/>
    </source>
</evidence>
<evidence type="ECO:0000256" key="1">
    <source>
        <dbReference type="SAM" id="MobiDB-lite"/>
    </source>
</evidence>
<evidence type="ECO:0000313" key="3">
    <source>
        <dbReference type="EMBL" id="MFD2610413.1"/>
    </source>
</evidence>
<gene>
    <name evidence="3" type="ORF">ACFSR9_13340</name>
</gene>
<reference evidence="4" key="1">
    <citation type="journal article" date="2019" name="Int. J. Syst. Evol. Microbiol.">
        <title>The Global Catalogue of Microorganisms (GCM) 10K type strain sequencing project: providing services to taxonomists for standard genome sequencing and annotation.</title>
        <authorList>
            <consortium name="The Broad Institute Genomics Platform"/>
            <consortium name="The Broad Institute Genome Sequencing Center for Infectious Disease"/>
            <person name="Wu L."/>
            <person name="Ma J."/>
        </authorList>
    </citation>
    <scope>NUCLEOTIDE SEQUENCE [LARGE SCALE GENOMIC DNA]</scope>
    <source>
        <strain evidence="4">KCTC 33842</strain>
    </source>
</reference>
<proteinExistence type="predicted"/>
<dbReference type="RefSeq" id="WP_386846574.1">
    <property type="nucleotide sequence ID" value="NZ_JBHUMK010000061.1"/>
</dbReference>
<dbReference type="Proteomes" id="UP001597475">
    <property type="component" value="Unassembled WGS sequence"/>
</dbReference>
<feature type="compositionally biased region" description="Basic residues" evidence="1">
    <location>
        <begin position="112"/>
        <end position="128"/>
    </location>
</feature>
<feature type="transmembrane region" description="Helical" evidence="2">
    <location>
        <begin position="42"/>
        <end position="59"/>
    </location>
</feature>
<evidence type="ECO:0000313" key="4">
    <source>
        <dbReference type="Proteomes" id="UP001597475"/>
    </source>
</evidence>
<sequence>MTNGRVGFISFLDLSDIAVIGGAFYLSLALGDKLFTSPLPRFGLMILVTVLAYGINFRVKKLLLPFPNVVEHFLNWWFSGIDHYAPDVDRQPVPLVVTRELKMSHAAEHSARKLRSTRAGRIRRVQKT</sequence>
<keyword evidence="2" id="KW-0472">Membrane</keyword>
<feature type="region of interest" description="Disordered" evidence="1">
    <location>
        <begin position="108"/>
        <end position="128"/>
    </location>
</feature>
<keyword evidence="2" id="KW-1133">Transmembrane helix</keyword>
<feature type="transmembrane region" description="Helical" evidence="2">
    <location>
        <begin position="7"/>
        <end position="30"/>
    </location>
</feature>
<dbReference type="EMBL" id="JBHUMK010000061">
    <property type="protein sequence ID" value="MFD2610413.1"/>
    <property type="molecule type" value="Genomic_DNA"/>
</dbReference>
<comment type="caution">
    <text evidence="3">The sequence shown here is derived from an EMBL/GenBank/DDBJ whole genome shotgun (WGS) entry which is preliminary data.</text>
</comment>
<accession>A0ABW5P6D4</accession>
<name>A0ABW5P6D4_9DEIO</name>
<keyword evidence="2" id="KW-0812">Transmembrane</keyword>
<protein>
    <submittedName>
        <fullName evidence="3">Uncharacterized protein</fullName>
    </submittedName>
</protein>
<organism evidence="3 4">
    <name type="scientific">Deinococcus taklimakanensis</name>
    <dbReference type="NCBI Taxonomy" id="536443"/>
    <lineage>
        <taxon>Bacteria</taxon>
        <taxon>Thermotogati</taxon>
        <taxon>Deinococcota</taxon>
        <taxon>Deinococci</taxon>
        <taxon>Deinococcales</taxon>
        <taxon>Deinococcaceae</taxon>
        <taxon>Deinococcus</taxon>
    </lineage>
</organism>